<organism evidence="1 2">
    <name type="scientific">Streptomyces luteolus</name>
    <dbReference type="NCBI Taxonomy" id="3043615"/>
    <lineage>
        <taxon>Bacteria</taxon>
        <taxon>Bacillati</taxon>
        <taxon>Actinomycetota</taxon>
        <taxon>Actinomycetes</taxon>
        <taxon>Kitasatosporales</taxon>
        <taxon>Streptomycetaceae</taxon>
        <taxon>Streptomyces</taxon>
    </lineage>
</organism>
<dbReference type="EMBL" id="JASCIS010000061">
    <property type="protein sequence ID" value="MDI3423720.1"/>
    <property type="molecule type" value="Genomic_DNA"/>
</dbReference>
<reference evidence="1 2" key="1">
    <citation type="submission" date="2023-05" db="EMBL/GenBank/DDBJ databases">
        <title>Draft genome sequence of Streptomyces sp. B-S-A12 isolated from a cave soil in Thailand.</title>
        <authorList>
            <person name="Chamroensaksri N."/>
            <person name="Muangham S."/>
        </authorList>
    </citation>
    <scope>NUCLEOTIDE SEQUENCE [LARGE SCALE GENOMIC DNA]</scope>
    <source>
        <strain evidence="1 2">B-S-A12</strain>
    </source>
</reference>
<sequence>MTHAIARLLESVLRFLLPAPPGRHRLPAEPPAAAHPVSAPVVRIPVLRGEDSPLVRPYVIAHERRQEQQRRRQEEQWQELLRQRARRRELWLALHGVDIGPRLIHGVEVSA</sequence>
<gene>
    <name evidence="1" type="ORF">QIT00_35125</name>
</gene>
<dbReference type="Proteomes" id="UP001237105">
    <property type="component" value="Unassembled WGS sequence"/>
</dbReference>
<keyword evidence="2" id="KW-1185">Reference proteome</keyword>
<accession>A0ABT6T773</accession>
<name>A0ABT6T773_9ACTN</name>
<protein>
    <submittedName>
        <fullName evidence="1">Uncharacterized protein</fullName>
    </submittedName>
</protein>
<proteinExistence type="predicted"/>
<dbReference type="RefSeq" id="WP_282539554.1">
    <property type="nucleotide sequence ID" value="NZ_JASCIS010000061.1"/>
</dbReference>
<evidence type="ECO:0000313" key="2">
    <source>
        <dbReference type="Proteomes" id="UP001237105"/>
    </source>
</evidence>
<evidence type="ECO:0000313" key="1">
    <source>
        <dbReference type="EMBL" id="MDI3423720.1"/>
    </source>
</evidence>
<comment type="caution">
    <text evidence="1">The sequence shown here is derived from an EMBL/GenBank/DDBJ whole genome shotgun (WGS) entry which is preliminary data.</text>
</comment>